<dbReference type="SUPFAM" id="SSF48403">
    <property type="entry name" value="Ankyrin repeat"/>
    <property type="match status" value="1"/>
</dbReference>
<dbReference type="PANTHER" id="PTHR24193">
    <property type="entry name" value="ANKYRIN REPEAT PROTEIN"/>
    <property type="match status" value="1"/>
</dbReference>
<evidence type="ECO:0000256" key="2">
    <source>
        <dbReference type="ARBA" id="ARBA00023043"/>
    </source>
</evidence>
<dbReference type="RefSeq" id="YP_010776771.1">
    <property type="nucleotide sequence ID" value="NC_075034.1"/>
</dbReference>
<dbReference type="Pfam" id="PF12796">
    <property type="entry name" value="Ank_2"/>
    <property type="match status" value="2"/>
</dbReference>
<dbReference type="GO" id="GO:0045944">
    <property type="term" value="P:positive regulation of transcription by RNA polymerase II"/>
    <property type="evidence" value="ECO:0007669"/>
    <property type="project" value="TreeGrafter"/>
</dbReference>
<evidence type="ECO:0000313" key="4">
    <source>
        <dbReference type="Proteomes" id="UP000241365"/>
    </source>
</evidence>
<dbReference type="EMBL" id="KU877344">
    <property type="protein sequence ID" value="ANB51020.1"/>
    <property type="molecule type" value="Genomic_DNA"/>
</dbReference>
<evidence type="ECO:0000256" key="1">
    <source>
        <dbReference type="ARBA" id="ARBA00022737"/>
    </source>
</evidence>
<evidence type="ECO:0000313" key="3">
    <source>
        <dbReference type="EMBL" id="ANB51020.1"/>
    </source>
</evidence>
<dbReference type="KEGG" id="vg:80513382"/>
<sequence>MTDNENFKKIIFLKITDVIPDNYQTYTHHCPENMPFHDGLNIIPESLANGDNCKEFSFTTPDYIHRSFGFGYNVRQVLLPMTEPDFELQYNSTSGIWKANKIILGPKLPLDKIETFKFLKESGVELIHMIYYSMTRKYFNIVNYLINSTNESPEKLIPLNLDNKLILQYATEYHDINPLNFFSNTAFIRDCKSGTNQSNIFLACRYGDIDFVKYFVSFVDCEKHWHYYILGLHEAVRLGYNNILEYLISVCPNYYTKLDVYGAINPSLTIAIQNNNFQTIKILLESISDKDYRIKYINSHNRFALSYVCKRNRLDIAKYLIDCGADISVNNNYCLKRAARKGHINMVKLLVDNGADIHTRHDYALRWSARNNHLEIFEYLLQKGANINAKNNYVKRYAERFNCVDLLAIINKY</sequence>
<dbReference type="GeneID" id="80513382"/>
<proteinExistence type="predicted"/>
<name>A0A161HV10_9VIRU</name>
<dbReference type="InterPro" id="IPR050663">
    <property type="entry name" value="Ankyrin-SOCS_Box"/>
</dbReference>
<keyword evidence="4" id="KW-1185">Reference proteome</keyword>
<dbReference type="PROSITE" id="PS50297">
    <property type="entry name" value="ANK_REP_REGION"/>
    <property type="match status" value="2"/>
</dbReference>
<dbReference type="Proteomes" id="UP000241365">
    <property type="component" value="Segment"/>
</dbReference>
<dbReference type="InterPro" id="IPR002110">
    <property type="entry name" value="Ankyrin_rpt"/>
</dbReference>
<accession>A0A161HV10</accession>
<dbReference type="PANTHER" id="PTHR24193:SF121">
    <property type="entry name" value="ADA2A-CONTAINING COMPLEX COMPONENT 3, ISOFORM D"/>
    <property type="match status" value="1"/>
</dbReference>
<reference evidence="3 4" key="1">
    <citation type="journal article" date="2016" name="Genome Announc.">
        <title>Complete Genome Sequence of a New Megavirus Family Member Isolated from an Inland Water Lake for the First Time in India.</title>
        <authorList>
            <person name="Chatterjee A."/>
            <person name="Ali F."/>
            <person name="Bange D."/>
            <person name="Kondabagil K."/>
        </authorList>
    </citation>
    <scope>NUCLEOTIDE SEQUENCE [LARGE SCALE GENOMIC DNA]</scope>
    <source>
        <strain evidence="3">1</strain>
    </source>
</reference>
<dbReference type="PROSITE" id="PS50088">
    <property type="entry name" value="ANK_REPEAT"/>
    <property type="match status" value="3"/>
</dbReference>
<protein>
    <submittedName>
        <fullName evidence="3">Uncharacterized protein</fullName>
    </submittedName>
</protein>
<dbReference type="Gene3D" id="1.25.40.20">
    <property type="entry name" value="Ankyrin repeat-containing domain"/>
    <property type="match status" value="2"/>
</dbReference>
<keyword evidence="2" id="KW-0040">ANK repeat</keyword>
<dbReference type="GO" id="GO:0000976">
    <property type="term" value="F:transcription cis-regulatory region binding"/>
    <property type="evidence" value="ECO:0007669"/>
    <property type="project" value="TreeGrafter"/>
</dbReference>
<keyword evidence="1" id="KW-0677">Repeat</keyword>
<dbReference type="SMART" id="SM00248">
    <property type="entry name" value="ANK"/>
    <property type="match status" value="7"/>
</dbReference>
<organism evidence="3 4">
    <name type="scientific">Powai lake megavirus</name>
    <dbReference type="NCBI Taxonomy" id="1842663"/>
    <lineage>
        <taxon>Viruses</taxon>
        <taxon>Varidnaviria</taxon>
        <taxon>Bamfordvirae</taxon>
        <taxon>Nucleocytoviricota</taxon>
        <taxon>Megaviricetes</taxon>
        <taxon>Imitervirales</taxon>
        <taxon>Mimiviridae</taxon>
        <taxon>Megamimivirinae</taxon>
        <taxon>Megavirus</taxon>
        <taxon>Megavirus powaiense</taxon>
    </lineage>
</organism>
<dbReference type="InterPro" id="IPR036770">
    <property type="entry name" value="Ankyrin_rpt-contain_sf"/>
</dbReference>